<protein>
    <recommendedName>
        <fullName evidence="4">Baseplate protein J-like domain-containing protein</fullName>
    </recommendedName>
</protein>
<accession>A0A0G0B8N8</accession>
<gene>
    <name evidence="2" type="ORF">UR64_C0019G0008</name>
</gene>
<keyword evidence="1" id="KW-0472">Membrane</keyword>
<proteinExistence type="predicted"/>
<evidence type="ECO:0000256" key="1">
    <source>
        <dbReference type="SAM" id="Phobius"/>
    </source>
</evidence>
<evidence type="ECO:0000313" key="2">
    <source>
        <dbReference type="EMBL" id="KKP65744.1"/>
    </source>
</evidence>
<dbReference type="AlphaFoldDB" id="A0A0G0B8N8"/>
<dbReference type="Proteomes" id="UP000034952">
    <property type="component" value="Unassembled WGS sequence"/>
</dbReference>
<keyword evidence="1" id="KW-0812">Transmembrane</keyword>
<evidence type="ECO:0000313" key="3">
    <source>
        <dbReference type="Proteomes" id="UP000034952"/>
    </source>
</evidence>
<evidence type="ECO:0008006" key="4">
    <source>
        <dbReference type="Google" id="ProtNLM"/>
    </source>
</evidence>
<comment type="caution">
    <text evidence="2">The sequence shown here is derived from an EMBL/GenBank/DDBJ whole genome shotgun (WGS) entry which is preliminary data.</text>
</comment>
<reference evidence="2 3" key="1">
    <citation type="journal article" date="2015" name="Nature">
        <title>rRNA introns, odd ribosomes, and small enigmatic genomes across a large radiation of phyla.</title>
        <authorList>
            <person name="Brown C.T."/>
            <person name="Hug L.A."/>
            <person name="Thomas B.C."/>
            <person name="Sharon I."/>
            <person name="Castelle C.J."/>
            <person name="Singh A."/>
            <person name="Wilkins M.J."/>
            <person name="Williams K.H."/>
            <person name="Banfield J.F."/>
        </authorList>
    </citation>
    <scope>NUCLEOTIDE SEQUENCE [LARGE SCALE GENOMIC DNA]</scope>
</reference>
<name>A0A0G0B8N8_9BACT</name>
<feature type="transmembrane region" description="Helical" evidence="1">
    <location>
        <begin position="83"/>
        <end position="107"/>
    </location>
</feature>
<keyword evidence="1" id="KW-1133">Transmembrane helix</keyword>
<dbReference type="EMBL" id="LBPY01000019">
    <property type="protein sequence ID" value="KKP65744.1"/>
    <property type="molecule type" value="Genomic_DNA"/>
</dbReference>
<organism evidence="2 3">
    <name type="scientific">Candidatus Nomurabacteria bacterium GW2011_GWE1_35_16</name>
    <dbReference type="NCBI Taxonomy" id="1618761"/>
    <lineage>
        <taxon>Bacteria</taxon>
        <taxon>Candidatus Nomuraibacteriota</taxon>
    </lineage>
</organism>
<sequence>MNRKILEDVKINHIKKIIHTPQDDVGFKDVDNHNPTRSFDNLNQDQSSKYDFLNKKNNNTSIYNKRISVTPQMPSGRRPFNRAILFIFIISFFVGVLYLLSTFFLMAKVTIVAKNNNFELKHQKFNAGKMKPGVPFELMIVSDSEYRDVVLTNAKEVSDKAKGDITLYNEYNTKAQKIVAGTFVADEKGKTYKTNTTVSIPGYTLDKSKNIIPGQISVGVTAFLHGDAYNGNPESFYISSFKGTDKYKKIYGKAKTSINGGMTGLVYLLGNEEKEDLLLKTASFKEKLIRKLSAQVPADYILYPDAVSFSYEFGENLLSKTPDAKIEMKGTLSAFLLKENGLSDSIISKLLPGISSFEKSEIIGPNLSNLSFRFTDKSQMVNKDIENFEFELTGNLPLSWNPNVELLKGLLVNKPKSEVSKIFKQDPGIVSATVSIMPFWSKILPKDIKNINIIIKKFDEK</sequence>